<evidence type="ECO:0000256" key="1">
    <source>
        <dbReference type="SAM" id="MobiDB-lite"/>
    </source>
</evidence>
<name>A0A8H5AYA2_9AGAR</name>
<evidence type="ECO:0000313" key="4">
    <source>
        <dbReference type="EMBL" id="KAF5312916.1"/>
    </source>
</evidence>
<dbReference type="AlphaFoldDB" id="A0A8H5AYA2"/>
<evidence type="ECO:0008006" key="6">
    <source>
        <dbReference type="Google" id="ProtNLM"/>
    </source>
</evidence>
<keyword evidence="5" id="KW-1185">Reference proteome</keyword>
<accession>A0A8H5AYA2</accession>
<evidence type="ECO:0000256" key="3">
    <source>
        <dbReference type="SAM" id="SignalP"/>
    </source>
</evidence>
<keyword evidence="3" id="KW-0732">Signal</keyword>
<feature type="signal peptide" evidence="3">
    <location>
        <begin position="1"/>
        <end position="26"/>
    </location>
</feature>
<feature type="region of interest" description="Disordered" evidence="1">
    <location>
        <begin position="535"/>
        <end position="580"/>
    </location>
</feature>
<organism evidence="4 5">
    <name type="scientific">Psilocybe cf. subviscida</name>
    <dbReference type="NCBI Taxonomy" id="2480587"/>
    <lineage>
        <taxon>Eukaryota</taxon>
        <taxon>Fungi</taxon>
        <taxon>Dikarya</taxon>
        <taxon>Basidiomycota</taxon>
        <taxon>Agaricomycotina</taxon>
        <taxon>Agaricomycetes</taxon>
        <taxon>Agaricomycetidae</taxon>
        <taxon>Agaricales</taxon>
        <taxon>Agaricineae</taxon>
        <taxon>Strophariaceae</taxon>
        <taxon>Psilocybe</taxon>
    </lineage>
</organism>
<proteinExistence type="predicted"/>
<evidence type="ECO:0000313" key="5">
    <source>
        <dbReference type="Proteomes" id="UP000567179"/>
    </source>
</evidence>
<dbReference type="Gene3D" id="2.60.120.260">
    <property type="entry name" value="Galactose-binding domain-like"/>
    <property type="match status" value="2"/>
</dbReference>
<keyword evidence="2" id="KW-0472">Membrane</keyword>
<feature type="transmembrane region" description="Helical" evidence="2">
    <location>
        <begin position="452"/>
        <end position="476"/>
    </location>
</feature>
<reference evidence="4 5" key="1">
    <citation type="journal article" date="2020" name="ISME J.">
        <title>Uncovering the hidden diversity of litter-decomposition mechanisms in mushroom-forming fungi.</title>
        <authorList>
            <person name="Floudas D."/>
            <person name="Bentzer J."/>
            <person name="Ahren D."/>
            <person name="Johansson T."/>
            <person name="Persson P."/>
            <person name="Tunlid A."/>
        </authorList>
    </citation>
    <scope>NUCLEOTIDE SEQUENCE [LARGE SCALE GENOMIC DNA]</scope>
    <source>
        <strain evidence="4 5">CBS 101986</strain>
    </source>
</reference>
<gene>
    <name evidence="4" type="ORF">D9619_003811</name>
</gene>
<dbReference type="EMBL" id="JAACJJ010000056">
    <property type="protein sequence ID" value="KAF5312916.1"/>
    <property type="molecule type" value="Genomic_DNA"/>
</dbReference>
<feature type="compositionally biased region" description="Polar residues" evidence="1">
    <location>
        <begin position="537"/>
        <end position="556"/>
    </location>
</feature>
<protein>
    <recommendedName>
        <fullName evidence="6">Transmembrane protein</fullName>
    </recommendedName>
</protein>
<keyword evidence="2" id="KW-0812">Transmembrane</keyword>
<dbReference type="OrthoDB" id="10036721at2759"/>
<keyword evidence="2" id="KW-1133">Transmembrane helix</keyword>
<sequence length="580" mass="61614">MFLLCLMHRACVYLLVLLWSVEQSFSFTPPVKSDDTGAAVMSSWIHKRVEGTAPSSDLAAALQQSSWIWTTESDPPDAPAGTVGFQKTFTSPSGKVPVHANIIMTADDLFLLFVDGSFVGQQNNTHTAQFFTLPLNSSASHIFAVQATNLAGTLGRPTGPGPAGLLVAIQIQFSDSSSSFFTTDSSWVYTESLVAGWNTLAGGTSGWSAAQVISRYGGGPWGQISIPTPVASDLTFDASLWIWSTESSPPIAPPGQRAFRKTFTAPPGMILQSASAILAVDNGFTFYVGGKLIGGTPDETDTWNWRYGQGFTAPLSGTSAVFAVNATNLPDSGANPNNPAGVLATICITFTDGSSQTIVSDTTWKVFGTVPAGFQDPSFNDSSWSAAHFQHAFGEQGPPFQDVIVVNPVGGQPSTPSIIAGSSSISSPTTFSSTEIMTSLPSPQKASHINPAILAGTTVSVLVLLICIVVSVYIVWRRRKRAYNNGCLEVQNPYAPNHTFHSLNRPQILSQNTKGGPYYDAQSYFFTSGIAEAHASHSGSRGPTHTSSSEQETISDLSRPPFVPHNKKFSPPAYSDHVGV</sequence>
<comment type="caution">
    <text evidence="4">The sequence shown here is derived from an EMBL/GenBank/DDBJ whole genome shotgun (WGS) entry which is preliminary data.</text>
</comment>
<dbReference type="Proteomes" id="UP000567179">
    <property type="component" value="Unassembled WGS sequence"/>
</dbReference>
<evidence type="ECO:0000256" key="2">
    <source>
        <dbReference type="SAM" id="Phobius"/>
    </source>
</evidence>
<feature type="chain" id="PRO_5034046870" description="Transmembrane protein" evidence="3">
    <location>
        <begin position="27"/>
        <end position="580"/>
    </location>
</feature>